<evidence type="ECO:0000256" key="1">
    <source>
        <dbReference type="SAM" id="MobiDB-lite"/>
    </source>
</evidence>
<feature type="compositionally biased region" description="Basic and acidic residues" evidence="1">
    <location>
        <begin position="38"/>
        <end position="53"/>
    </location>
</feature>
<dbReference type="EMBL" id="JAHQIW010005046">
    <property type="protein sequence ID" value="KAJ1364727.1"/>
    <property type="molecule type" value="Genomic_DNA"/>
</dbReference>
<protein>
    <submittedName>
        <fullName evidence="2">Uncharacterized protein</fullName>
    </submittedName>
</protein>
<sequence>MDEYGRISSKSGPSAELQRAQSSEAGTVLNAQSSAGTHGKETGKQVDQRRQSEEFPTSCNRCTSASDQNESHESRNLGNSDPVTQTRRKNRRKEVLYRNDDNETEVV</sequence>
<reference evidence="2" key="1">
    <citation type="submission" date="2021-06" db="EMBL/GenBank/DDBJ databases">
        <title>Parelaphostrongylus tenuis whole genome reference sequence.</title>
        <authorList>
            <person name="Garwood T.J."/>
            <person name="Larsen P.A."/>
            <person name="Fountain-Jones N.M."/>
            <person name="Garbe J.R."/>
            <person name="Macchietto M.G."/>
            <person name="Kania S.A."/>
            <person name="Gerhold R.W."/>
            <person name="Richards J.E."/>
            <person name="Wolf T.M."/>
        </authorList>
    </citation>
    <scope>NUCLEOTIDE SEQUENCE</scope>
    <source>
        <strain evidence="2">MNPRO001-30</strain>
        <tissue evidence="2">Meninges</tissue>
    </source>
</reference>
<dbReference type="AlphaFoldDB" id="A0AAD5MU71"/>
<feature type="compositionally biased region" description="Polar residues" evidence="1">
    <location>
        <begin position="54"/>
        <end position="68"/>
    </location>
</feature>
<evidence type="ECO:0000313" key="3">
    <source>
        <dbReference type="Proteomes" id="UP001196413"/>
    </source>
</evidence>
<proteinExistence type="predicted"/>
<name>A0AAD5MU71_PARTN</name>
<comment type="caution">
    <text evidence="2">The sequence shown here is derived from an EMBL/GenBank/DDBJ whole genome shotgun (WGS) entry which is preliminary data.</text>
</comment>
<feature type="compositionally biased region" description="Polar residues" evidence="1">
    <location>
        <begin position="19"/>
        <end position="36"/>
    </location>
</feature>
<dbReference type="Proteomes" id="UP001196413">
    <property type="component" value="Unassembled WGS sequence"/>
</dbReference>
<accession>A0AAD5MU71</accession>
<keyword evidence="3" id="KW-1185">Reference proteome</keyword>
<gene>
    <name evidence="2" type="ORF">KIN20_024878</name>
</gene>
<organism evidence="2 3">
    <name type="scientific">Parelaphostrongylus tenuis</name>
    <name type="common">Meningeal worm</name>
    <dbReference type="NCBI Taxonomy" id="148309"/>
    <lineage>
        <taxon>Eukaryota</taxon>
        <taxon>Metazoa</taxon>
        <taxon>Ecdysozoa</taxon>
        <taxon>Nematoda</taxon>
        <taxon>Chromadorea</taxon>
        <taxon>Rhabditida</taxon>
        <taxon>Rhabditina</taxon>
        <taxon>Rhabditomorpha</taxon>
        <taxon>Strongyloidea</taxon>
        <taxon>Metastrongylidae</taxon>
        <taxon>Parelaphostrongylus</taxon>
    </lineage>
</organism>
<feature type="compositionally biased region" description="Polar residues" evidence="1">
    <location>
        <begin position="76"/>
        <end position="85"/>
    </location>
</feature>
<feature type="region of interest" description="Disordered" evidence="1">
    <location>
        <begin position="1"/>
        <end position="107"/>
    </location>
</feature>
<evidence type="ECO:0000313" key="2">
    <source>
        <dbReference type="EMBL" id="KAJ1364727.1"/>
    </source>
</evidence>